<organism evidence="2 3">
    <name type="scientific">Sphaerisporangium aureirubrum</name>
    <dbReference type="NCBI Taxonomy" id="1544736"/>
    <lineage>
        <taxon>Bacteria</taxon>
        <taxon>Bacillati</taxon>
        <taxon>Actinomycetota</taxon>
        <taxon>Actinomycetes</taxon>
        <taxon>Streptosporangiales</taxon>
        <taxon>Streptosporangiaceae</taxon>
        <taxon>Sphaerisporangium</taxon>
    </lineage>
</organism>
<dbReference type="RefSeq" id="WP_380808025.1">
    <property type="nucleotide sequence ID" value="NZ_JBHTLB010000036.1"/>
</dbReference>
<reference evidence="3" key="1">
    <citation type="journal article" date="2019" name="Int. J. Syst. Evol. Microbiol.">
        <title>The Global Catalogue of Microorganisms (GCM) 10K type strain sequencing project: providing services to taxonomists for standard genome sequencing and annotation.</title>
        <authorList>
            <consortium name="The Broad Institute Genomics Platform"/>
            <consortium name="The Broad Institute Genome Sequencing Center for Infectious Disease"/>
            <person name="Wu L."/>
            <person name="Ma J."/>
        </authorList>
    </citation>
    <scope>NUCLEOTIDE SEQUENCE [LARGE SCALE GENOMIC DNA]</scope>
    <source>
        <strain evidence="3">JCM 30346</strain>
    </source>
</reference>
<evidence type="ECO:0000313" key="3">
    <source>
        <dbReference type="Proteomes" id="UP001596137"/>
    </source>
</evidence>
<feature type="transmembrane region" description="Helical" evidence="1">
    <location>
        <begin position="20"/>
        <end position="38"/>
    </location>
</feature>
<gene>
    <name evidence="2" type="ORF">ACFP1K_05085</name>
</gene>
<feature type="transmembrane region" description="Helical" evidence="1">
    <location>
        <begin position="44"/>
        <end position="61"/>
    </location>
</feature>
<evidence type="ECO:0000256" key="1">
    <source>
        <dbReference type="SAM" id="Phobius"/>
    </source>
</evidence>
<accession>A0ABW1NB33</accession>
<name>A0ABW1NB33_9ACTN</name>
<comment type="caution">
    <text evidence="2">The sequence shown here is derived from an EMBL/GenBank/DDBJ whole genome shotgun (WGS) entry which is preliminary data.</text>
</comment>
<proteinExistence type="predicted"/>
<keyword evidence="1" id="KW-0812">Transmembrane</keyword>
<dbReference type="Proteomes" id="UP001596137">
    <property type="component" value="Unassembled WGS sequence"/>
</dbReference>
<keyword evidence="1" id="KW-0472">Membrane</keyword>
<sequence length="267" mass="29200">MVRLVERLRGDLAGGRNIEIYVTASIAAVVGVLGVFDLVGPKVVGAATLATLGLLAVNALGPRHQVAGLEARVSALTRLVQERIAGEVSADAFLATDKKDLEREIGGADDIRIAGVTLSRTVRTHIGDLQRRLMSGATVRVAIIDPATSTPHEAARRSTIPDDPQIYEHRLKPTIDLLRHLAATPSSTGRLEVRFMPFVPAFGLTLIDPDTEEGRIHVDLYSHRSPGPDPVFTLAARRDRRWYEHFHAEWERLWEVSRPPAPGDGFP</sequence>
<keyword evidence="3" id="KW-1185">Reference proteome</keyword>
<protein>
    <submittedName>
        <fullName evidence="2">Uncharacterized protein</fullName>
    </submittedName>
</protein>
<dbReference type="EMBL" id="JBHSRF010000005">
    <property type="protein sequence ID" value="MFC6080521.1"/>
    <property type="molecule type" value="Genomic_DNA"/>
</dbReference>
<keyword evidence="1" id="KW-1133">Transmembrane helix</keyword>
<evidence type="ECO:0000313" key="2">
    <source>
        <dbReference type="EMBL" id="MFC6080521.1"/>
    </source>
</evidence>